<feature type="non-terminal residue" evidence="2">
    <location>
        <position position="1"/>
    </location>
</feature>
<proteinExistence type="predicted"/>
<comment type="caution">
    <text evidence="2">The sequence shown here is derived from an EMBL/GenBank/DDBJ whole genome shotgun (WGS) entry which is preliminary data.</text>
</comment>
<sequence length="149" mass="16715">AIRKDNERTQLLWKVLIQGTSLPEAAQLFLDQGHQPPDEKELLDLRTNTLAHFRKKTVSSRMMAKTSLKNKNKKGVTKRWLNNEQVTVSKKDKYVREGGETAEDKAKTSVELYILGIGRGGRHAVKIAREVKKKGPVSNNHNKKTSAGG</sequence>
<evidence type="ECO:0000313" key="2">
    <source>
        <dbReference type="EMBL" id="CAE8700637.1"/>
    </source>
</evidence>
<evidence type="ECO:0000256" key="1">
    <source>
        <dbReference type="SAM" id="MobiDB-lite"/>
    </source>
</evidence>
<protein>
    <submittedName>
        <fullName evidence="2">Uncharacterized protein</fullName>
    </submittedName>
</protein>
<feature type="region of interest" description="Disordered" evidence="1">
    <location>
        <begin position="130"/>
        <end position="149"/>
    </location>
</feature>
<name>A0A813KDI3_POLGL</name>
<dbReference type="Proteomes" id="UP000626109">
    <property type="component" value="Unassembled WGS sequence"/>
</dbReference>
<dbReference type="EMBL" id="CAJNNW010029542">
    <property type="protein sequence ID" value="CAE8700637.1"/>
    <property type="molecule type" value="Genomic_DNA"/>
</dbReference>
<gene>
    <name evidence="2" type="ORF">PGLA2088_LOCUS31714</name>
</gene>
<evidence type="ECO:0000313" key="3">
    <source>
        <dbReference type="Proteomes" id="UP000626109"/>
    </source>
</evidence>
<organism evidence="2 3">
    <name type="scientific">Polarella glacialis</name>
    <name type="common">Dinoflagellate</name>
    <dbReference type="NCBI Taxonomy" id="89957"/>
    <lineage>
        <taxon>Eukaryota</taxon>
        <taxon>Sar</taxon>
        <taxon>Alveolata</taxon>
        <taxon>Dinophyceae</taxon>
        <taxon>Suessiales</taxon>
        <taxon>Suessiaceae</taxon>
        <taxon>Polarella</taxon>
    </lineage>
</organism>
<dbReference type="AlphaFoldDB" id="A0A813KDI3"/>
<reference evidence="2" key="1">
    <citation type="submission" date="2021-02" db="EMBL/GenBank/DDBJ databases">
        <authorList>
            <person name="Dougan E. K."/>
            <person name="Rhodes N."/>
            <person name="Thang M."/>
            <person name="Chan C."/>
        </authorList>
    </citation>
    <scope>NUCLEOTIDE SEQUENCE</scope>
</reference>
<accession>A0A813KDI3</accession>